<evidence type="ECO:0000313" key="1">
    <source>
        <dbReference type="EMBL" id="MBB4440979.1"/>
    </source>
</evidence>
<accession>A0A7W6XYP6</accession>
<proteinExistence type="predicted"/>
<organism evidence="1 2">
    <name type="scientific">Rhizobium esperanzae</name>
    <dbReference type="NCBI Taxonomy" id="1967781"/>
    <lineage>
        <taxon>Bacteria</taxon>
        <taxon>Pseudomonadati</taxon>
        <taxon>Pseudomonadota</taxon>
        <taxon>Alphaproteobacteria</taxon>
        <taxon>Hyphomicrobiales</taxon>
        <taxon>Rhizobiaceae</taxon>
        <taxon>Rhizobium/Agrobacterium group</taxon>
        <taxon>Rhizobium</taxon>
    </lineage>
</organism>
<name>A0A7W6XYP6_9HYPH</name>
<dbReference type="Proteomes" id="UP000533724">
    <property type="component" value="Unassembled WGS sequence"/>
</dbReference>
<dbReference type="EMBL" id="JACIHI010000010">
    <property type="protein sequence ID" value="MBB4440979.1"/>
    <property type="molecule type" value="Genomic_DNA"/>
</dbReference>
<sequence length="136" mass="15045">MKNIFTYSILAVATISLSNCTTTSNVRHDSHRMTARSGERTSVLQNAHLNGDCKFIDYPRVDIVEQPKHGRTEIIHQPIVVDSGGKKMKCDKVKANGVAVYYTSHPGYVGSDKFILRTPEERGSIVEGVAEVKVVK</sequence>
<evidence type="ECO:0000313" key="2">
    <source>
        <dbReference type="Proteomes" id="UP000533724"/>
    </source>
</evidence>
<dbReference type="AlphaFoldDB" id="A0A7W6XYP6"/>
<gene>
    <name evidence="1" type="ORF">GGE15_004258</name>
</gene>
<comment type="caution">
    <text evidence="1">The sequence shown here is derived from an EMBL/GenBank/DDBJ whole genome shotgun (WGS) entry which is preliminary data.</text>
</comment>
<dbReference type="RefSeq" id="WP_184500551.1">
    <property type="nucleotide sequence ID" value="NZ_JACIHI010000010.1"/>
</dbReference>
<protein>
    <submittedName>
        <fullName evidence="1">Uncharacterized protein</fullName>
    </submittedName>
</protein>
<reference evidence="1 2" key="1">
    <citation type="submission" date="2020-08" db="EMBL/GenBank/DDBJ databases">
        <title>Genomic Encyclopedia of Type Strains, Phase IV (KMG-V): Genome sequencing to study the core and pangenomes of soil and plant-associated prokaryotes.</title>
        <authorList>
            <person name="Whitman W."/>
        </authorList>
    </citation>
    <scope>NUCLEOTIDE SEQUENCE [LARGE SCALE GENOMIC DNA]</scope>
    <source>
        <strain evidence="1 2">SEMIA 414</strain>
    </source>
</reference>